<dbReference type="AlphaFoldDB" id="Q30P29"/>
<dbReference type="OrthoDB" id="5348017at2"/>
<dbReference type="HOGENOM" id="CLU_1980452_0_0_7"/>
<dbReference type="STRING" id="326298.Suden_1978"/>
<dbReference type="EMBL" id="CP000153">
    <property type="protein sequence ID" value="ABB45252.1"/>
    <property type="molecule type" value="Genomic_DNA"/>
</dbReference>
<gene>
    <name evidence="1" type="ordered locus">Suden_1978</name>
</gene>
<keyword evidence="2" id="KW-1185">Reference proteome</keyword>
<accession>Q30P29</accession>
<protein>
    <submittedName>
        <fullName evidence="1">Uncharacterized protein</fullName>
    </submittedName>
</protein>
<name>Q30P29_SULDN</name>
<dbReference type="RefSeq" id="WP_011373592.1">
    <property type="nucleotide sequence ID" value="NC_007575.1"/>
</dbReference>
<dbReference type="Proteomes" id="UP000002714">
    <property type="component" value="Chromosome"/>
</dbReference>
<organism evidence="1 2">
    <name type="scientific">Sulfurimonas denitrificans (strain ATCC 33889 / DSM 1251)</name>
    <name type="common">Thiomicrospira denitrificans (strain ATCC 33889 / DSM 1251)</name>
    <dbReference type="NCBI Taxonomy" id="326298"/>
    <lineage>
        <taxon>Bacteria</taxon>
        <taxon>Pseudomonadati</taxon>
        <taxon>Campylobacterota</taxon>
        <taxon>Epsilonproteobacteria</taxon>
        <taxon>Campylobacterales</taxon>
        <taxon>Sulfurimonadaceae</taxon>
        <taxon>Sulfurimonas</taxon>
    </lineage>
</organism>
<sequence>MNIKKALIFGFFTAFLILGVVSMQRAMPDSKEDRIYLAIKEYSPYIVEKRIGGLTILDKRDDKIKEKPDSSDFYHRLDELEKAWGKTHLIVENNELIIMGENNQSKARIMIENEKERAFLKKFFGI</sequence>
<proteinExistence type="predicted"/>
<dbReference type="KEGG" id="tdn:Suden_1978"/>
<evidence type="ECO:0000313" key="1">
    <source>
        <dbReference type="EMBL" id="ABB45252.1"/>
    </source>
</evidence>
<dbReference type="eggNOG" id="ENOG503136D">
    <property type="taxonomic scope" value="Bacteria"/>
</dbReference>
<reference evidence="1 2" key="1">
    <citation type="journal article" date="2008" name="Appl. Environ. Microbiol.">
        <title>Genome of the epsilonproteobacterial chemolithoautotroph Sulfurimonas denitrificans.</title>
        <authorList>
            <person name="Sievert S.M."/>
            <person name="Scott K.M."/>
            <person name="Klotz M.G."/>
            <person name="Chain P.S.G."/>
            <person name="Hauser L.J."/>
            <person name="Hemp J."/>
            <person name="Huegler M."/>
            <person name="Land M."/>
            <person name="Lapidus A."/>
            <person name="Larimer F.W."/>
            <person name="Lucas S."/>
            <person name="Malfatti S.A."/>
            <person name="Meyer F."/>
            <person name="Paulsen I.T."/>
            <person name="Ren Q."/>
            <person name="Simon J."/>
            <person name="Bailey K."/>
            <person name="Diaz E."/>
            <person name="Fitzpatrick K.A."/>
            <person name="Glover B."/>
            <person name="Gwatney N."/>
            <person name="Korajkic A."/>
            <person name="Long A."/>
            <person name="Mobberley J.M."/>
            <person name="Pantry S.N."/>
            <person name="Pazder G."/>
            <person name="Peterson S."/>
            <person name="Quintanilla J.D."/>
            <person name="Sprinkle R."/>
            <person name="Stephens J."/>
            <person name="Thomas P."/>
            <person name="Vaughn R."/>
            <person name="Weber M.J."/>
            <person name="Wooten L.L."/>
        </authorList>
    </citation>
    <scope>NUCLEOTIDE SEQUENCE [LARGE SCALE GENOMIC DNA]</scope>
    <source>
        <strain evidence="2">ATCC 33889 / DSM 1251</strain>
    </source>
</reference>
<evidence type="ECO:0000313" key="2">
    <source>
        <dbReference type="Proteomes" id="UP000002714"/>
    </source>
</evidence>